<name>A0ABS4PTZ2_9PSEU</name>
<accession>A0ABS4PTZ2</accession>
<dbReference type="Proteomes" id="UP000741013">
    <property type="component" value="Unassembled WGS sequence"/>
</dbReference>
<dbReference type="RefSeq" id="WP_209672314.1">
    <property type="nucleotide sequence ID" value="NZ_JAGGMS010000001.1"/>
</dbReference>
<dbReference type="EMBL" id="JAGGMS010000001">
    <property type="protein sequence ID" value="MBP2182907.1"/>
    <property type="molecule type" value="Genomic_DNA"/>
</dbReference>
<evidence type="ECO:0000313" key="2">
    <source>
        <dbReference type="Proteomes" id="UP000741013"/>
    </source>
</evidence>
<reference evidence="1 2" key="1">
    <citation type="submission" date="2021-03" db="EMBL/GenBank/DDBJ databases">
        <title>Sequencing the genomes of 1000 actinobacteria strains.</title>
        <authorList>
            <person name="Klenk H.-P."/>
        </authorList>
    </citation>
    <scope>NUCLEOTIDE SEQUENCE [LARGE SCALE GENOMIC DNA]</scope>
    <source>
        <strain evidence="1 2">DSM 45510</strain>
    </source>
</reference>
<comment type="caution">
    <text evidence="1">The sequence shown here is derived from an EMBL/GenBank/DDBJ whole genome shotgun (WGS) entry which is preliminary data.</text>
</comment>
<organism evidence="1 2">
    <name type="scientific">Amycolatopsis magusensis</name>
    <dbReference type="NCBI Taxonomy" id="882444"/>
    <lineage>
        <taxon>Bacteria</taxon>
        <taxon>Bacillati</taxon>
        <taxon>Actinomycetota</taxon>
        <taxon>Actinomycetes</taxon>
        <taxon>Pseudonocardiales</taxon>
        <taxon>Pseudonocardiaceae</taxon>
        <taxon>Amycolatopsis</taxon>
    </lineage>
</organism>
<keyword evidence="2" id="KW-1185">Reference proteome</keyword>
<gene>
    <name evidence="1" type="ORF">JOM49_004433</name>
</gene>
<proteinExistence type="predicted"/>
<sequence length="154" mass="17731">MRFKLFTSLLVVLISASGILAPVALASDAKIRRQIWLATRAGDYGGYTTLLQYDREIILAEGNYSWKHEWTEIAPYGYAENERVIYLKAGTYFWNCYVTPRPNDSWAYNTACYMRLAGHGNAYTTIIRIVPHPTESNGHVYGSWYFWESNLTRV</sequence>
<evidence type="ECO:0000313" key="1">
    <source>
        <dbReference type="EMBL" id="MBP2182907.1"/>
    </source>
</evidence>
<protein>
    <submittedName>
        <fullName evidence="1">Uncharacterized protein</fullName>
    </submittedName>
</protein>